<evidence type="ECO:0000313" key="3">
    <source>
        <dbReference type="EMBL" id="MDR7302786.1"/>
    </source>
</evidence>
<evidence type="ECO:0000259" key="2">
    <source>
        <dbReference type="Pfam" id="PF09851"/>
    </source>
</evidence>
<sequence length="202" mass="22203">MATLALGVGGEGSGRVGEEEYPTYPGLAQAAARLKNVFGGKRDIRRLPKYLYSDETVGELAIGLCGGDFGVLALTDRRVLYVYEGWVDSRSEDFPFDQVEGVHLQDKGRERSEIESVNKADARRFIDAARKKLNRARKHSPKPNRTGPEAPARPAPPAQQGSGSSTESDPLDRLERLGKLRDAGVLTEEEFATQKAKLLHRL</sequence>
<feature type="domain" description="SHOCT" evidence="2">
    <location>
        <begin position="172"/>
        <end position="199"/>
    </location>
</feature>
<gene>
    <name evidence="3" type="ORF">JOF55_002967</name>
</gene>
<dbReference type="AlphaFoldDB" id="A0AAE4CMU4"/>
<dbReference type="EMBL" id="JAVDXW010000001">
    <property type="protein sequence ID" value="MDR7302786.1"/>
    <property type="molecule type" value="Genomic_DNA"/>
</dbReference>
<organism evidence="3 4">
    <name type="scientific">Haloactinomyces albus</name>
    <dbReference type="NCBI Taxonomy" id="1352928"/>
    <lineage>
        <taxon>Bacteria</taxon>
        <taxon>Bacillati</taxon>
        <taxon>Actinomycetota</taxon>
        <taxon>Actinomycetes</taxon>
        <taxon>Actinopolysporales</taxon>
        <taxon>Actinopolysporaceae</taxon>
        <taxon>Haloactinomyces</taxon>
    </lineage>
</organism>
<reference evidence="3" key="1">
    <citation type="submission" date="2023-07" db="EMBL/GenBank/DDBJ databases">
        <title>Sequencing the genomes of 1000 actinobacteria strains.</title>
        <authorList>
            <person name="Klenk H.-P."/>
        </authorList>
    </citation>
    <scope>NUCLEOTIDE SEQUENCE</scope>
    <source>
        <strain evidence="3">DSM 45977</strain>
    </source>
</reference>
<dbReference type="InterPro" id="IPR018649">
    <property type="entry name" value="SHOCT"/>
</dbReference>
<comment type="caution">
    <text evidence="3">The sequence shown here is derived from an EMBL/GenBank/DDBJ whole genome shotgun (WGS) entry which is preliminary data.</text>
</comment>
<feature type="compositionally biased region" description="Polar residues" evidence="1">
    <location>
        <begin position="159"/>
        <end position="168"/>
    </location>
</feature>
<dbReference type="RefSeq" id="WP_310274608.1">
    <property type="nucleotide sequence ID" value="NZ_JAVDXW010000001.1"/>
</dbReference>
<evidence type="ECO:0000313" key="4">
    <source>
        <dbReference type="Proteomes" id="UP001180845"/>
    </source>
</evidence>
<feature type="compositionally biased region" description="Basic and acidic residues" evidence="1">
    <location>
        <begin position="170"/>
        <end position="179"/>
    </location>
</feature>
<feature type="compositionally biased region" description="Basic residues" evidence="1">
    <location>
        <begin position="132"/>
        <end position="142"/>
    </location>
</feature>
<feature type="region of interest" description="Disordered" evidence="1">
    <location>
        <begin position="132"/>
        <end position="179"/>
    </location>
</feature>
<keyword evidence="4" id="KW-1185">Reference proteome</keyword>
<proteinExistence type="predicted"/>
<dbReference type="Pfam" id="PF09851">
    <property type="entry name" value="SHOCT"/>
    <property type="match status" value="1"/>
</dbReference>
<dbReference type="Proteomes" id="UP001180845">
    <property type="component" value="Unassembled WGS sequence"/>
</dbReference>
<accession>A0AAE4CMU4</accession>
<evidence type="ECO:0000256" key="1">
    <source>
        <dbReference type="SAM" id="MobiDB-lite"/>
    </source>
</evidence>
<protein>
    <recommendedName>
        <fullName evidence="2">SHOCT domain-containing protein</fullName>
    </recommendedName>
</protein>
<name>A0AAE4CMU4_9ACTN</name>